<dbReference type="EMBL" id="JAUHMF010000001">
    <property type="protein sequence ID" value="MDT8897318.1"/>
    <property type="molecule type" value="Genomic_DNA"/>
</dbReference>
<proteinExistence type="predicted"/>
<evidence type="ECO:0000256" key="1">
    <source>
        <dbReference type="ARBA" id="ARBA00001947"/>
    </source>
</evidence>
<name>A0ABU3NMA1_9CHLR</name>
<dbReference type="Proteomes" id="UP001254165">
    <property type="component" value="Unassembled WGS sequence"/>
</dbReference>
<dbReference type="InterPro" id="IPR036866">
    <property type="entry name" value="RibonucZ/Hydroxyglut_hydro"/>
</dbReference>
<evidence type="ECO:0000313" key="7">
    <source>
        <dbReference type="Proteomes" id="UP001254165"/>
    </source>
</evidence>
<dbReference type="Pfam" id="PF00753">
    <property type="entry name" value="Lactamase_B"/>
    <property type="match status" value="1"/>
</dbReference>
<dbReference type="PANTHER" id="PTHR46233">
    <property type="entry name" value="HYDROXYACYLGLUTATHIONE HYDROLASE GLOC"/>
    <property type="match status" value="1"/>
</dbReference>
<accession>A0ABU3NMA1</accession>
<keyword evidence="7" id="KW-1185">Reference proteome</keyword>
<dbReference type="PANTHER" id="PTHR46233:SF3">
    <property type="entry name" value="HYDROXYACYLGLUTATHIONE HYDROLASE GLOC"/>
    <property type="match status" value="1"/>
</dbReference>
<keyword evidence="3" id="KW-0378">Hydrolase</keyword>
<protein>
    <submittedName>
        <fullName evidence="6">MBL fold metallo-hydrolase</fullName>
    </submittedName>
</protein>
<sequence>MLLIREFTLGPLGNNTYLLIEPTTREAVIIDPSFECEKVLVVLQQENLHLSQIWITHAHFDHIAGVQTLSDQIPGLVIGLHPDDFPLWQAQGGAPWFGWTLTLQVAPNLNFDHKQTLQLGSTLIQVLHTPGHSPGHVIFYIPSMELAFCGDLIFYHGIGRTDLPGGDFDQLTQSITHHIFSLPNQTRLFPGHGPATSVGEERYNNPWLGKSVSKNSI</sequence>
<dbReference type="SUPFAM" id="SSF56281">
    <property type="entry name" value="Metallo-hydrolase/oxidoreductase"/>
    <property type="match status" value="1"/>
</dbReference>
<keyword evidence="4" id="KW-0862">Zinc</keyword>
<comment type="caution">
    <text evidence="6">The sequence shown here is derived from an EMBL/GenBank/DDBJ whole genome shotgun (WGS) entry which is preliminary data.</text>
</comment>
<keyword evidence="2" id="KW-0479">Metal-binding</keyword>
<comment type="cofactor">
    <cofactor evidence="1">
        <name>Zn(2+)</name>
        <dbReference type="ChEBI" id="CHEBI:29105"/>
    </cofactor>
</comment>
<reference evidence="6 7" key="1">
    <citation type="submission" date="2023-07" db="EMBL/GenBank/DDBJ databases">
        <title>Novel species of Thermanaerothrix with wide hydrolytic capabilities.</title>
        <authorList>
            <person name="Zayulina K.S."/>
            <person name="Podosokorskaya O.A."/>
            <person name="Elcheninov A.G."/>
        </authorList>
    </citation>
    <scope>NUCLEOTIDE SEQUENCE [LARGE SCALE GENOMIC DNA]</scope>
    <source>
        <strain evidence="6 7">4228-RoL</strain>
    </source>
</reference>
<evidence type="ECO:0000256" key="2">
    <source>
        <dbReference type="ARBA" id="ARBA00022723"/>
    </source>
</evidence>
<evidence type="ECO:0000259" key="5">
    <source>
        <dbReference type="SMART" id="SM00849"/>
    </source>
</evidence>
<dbReference type="RefSeq" id="WP_315623971.1">
    <property type="nucleotide sequence ID" value="NZ_JAUHMF010000001.1"/>
</dbReference>
<organism evidence="6 7">
    <name type="scientific">Thermanaerothrix solaris</name>
    <dbReference type="NCBI Taxonomy" id="3058434"/>
    <lineage>
        <taxon>Bacteria</taxon>
        <taxon>Bacillati</taxon>
        <taxon>Chloroflexota</taxon>
        <taxon>Anaerolineae</taxon>
        <taxon>Anaerolineales</taxon>
        <taxon>Anaerolineaceae</taxon>
        <taxon>Thermanaerothrix</taxon>
    </lineage>
</organism>
<dbReference type="InterPro" id="IPR051453">
    <property type="entry name" value="MBL_Glyoxalase_II"/>
</dbReference>
<evidence type="ECO:0000256" key="3">
    <source>
        <dbReference type="ARBA" id="ARBA00022801"/>
    </source>
</evidence>
<evidence type="ECO:0000313" key="6">
    <source>
        <dbReference type="EMBL" id="MDT8897318.1"/>
    </source>
</evidence>
<feature type="domain" description="Metallo-beta-lactamase" evidence="5">
    <location>
        <begin position="13"/>
        <end position="192"/>
    </location>
</feature>
<gene>
    <name evidence="6" type="ORF">QYE77_03495</name>
</gene>
<dbReference type="SMART" id="SM00849">
    <property type="entry name" value="Lactamase_B"/>
    <property type="match status" value="1"/>
</dbReference>
<dbReference type="InterPro" id="IPR001279">
    <property type="entry name" value="Metallo-B-lactamas"/>
</dbReference>
<dbReference type="Gene3D" id="3.60.15.10">
    <property type="entry name" value="Ribonuclease Z/Hydroxyacylglutathione hydrolase-like"/>
    <property type="match status" value="1"/>
</dbReference>
<evidence type="ECO:0000256" key="4">
    <source>
        <dbReference type="ARBA" id="ARBA00022833"/>
    </source>
</evidence>